<proteinExistence type="predicted"/>
<evidence type="ECO:0000256" key="1">
    <source>
        <dbReference type="SAM" id="Phobius"/>
    </source>
</evidence>
<keyword evidence="1" id="KW-0812">Transmembrane</keyword>
<keyword evidence="1" id="KW-1133">Transmembrane helix</keyword>
<evidence type="ECO:0000313" key="3">
    <source>
        <dbReference type="Proteomes" id="UP000220246"/>
    </source>
</evidence>
<feature type="transmembrane region" description="Helical" evidence="1">
    <location>
        <begin position="142"/>
        <end position="163"/>
    </location>
</feature>
<feature type="transmembrane region" description="Helical" evidence="1">
    <location>
        <begin position="329"/>
        <end position="354"/>
    </location>
</feature>
<dbReference type="Pfam" id="PF03929">
    <property type="entry name" value="PepSY_TM"/>
    <property type="match status" value="1"/>
</dbReference>
<dbReference type="GeneID" id="80801630"/>
<gene>
    <name evidence="2" type="ORF">CRM82_13475</name>
</gene>
<sequence length="377" mass="40953">MTALRSLWLRLHRWLALGLGWVLVLAGLTGALLVVAQPLDRRLHAELFTAPAPSGAATPTALAPLYARLRQEFGDQTTVSFRLPQQPGDSLWATVRGSWNGTLYLNPWTGQEQGRRGATEGFTNTLFKLHSSLLLESTGKAILAWVALAYLVLLVTGLVLWWPRHWAQAWRVELRKNLARSLFDLHRVGGAALGLLLAVSVATGAYMAWRPLAGVINAFAGASPVEPPKLPKLQTAAGPLPSVDALRATAQRALPEGQLRMLQLPAAPTKPVRVRFLVPGEPHPNGVSSVWMDPRTGQVLAVRRWNEVDPGAAAVAVIYPLHTGELGGWLLETAVALGGLVLAGLGISGLWLWWKRRQARQRTQKTLAAAQRLRSQG</sequence>
<protein>
    <recommendedName>
        <fullName evidence="4">PepSY domain-containing protein</fullName>
    </recommendedName>
</protein>
<dbReference type="STRING" id="1219032.GCA_001515545_00048"/>
<keyword evidence="3" id="KW-1185">Reference proteome</keyword>
<accession>A0A2A7UW63</accession>
<dbReference type="InterPro" id="IPR005625">
    <property type="entry name" value="PepSY-ass_TM"/>
</dbReference>
<reference evidence="3" key="1">
    <citation type="submission" date="2017-09" db="EMBL/GenBank/DDBJ databases">
        <title>FDA dAtabase for Regulatory Grade micrObial Sequences (FDA-ARGOS): Supporting development and validation of Infectious Disease Dx tests.</title>
        <authorList>
            <person name="Minogue T."/>
            <person name="Wolcott M."/>
            <person name="Wasieloski L."/>
            <person name="Aguilar W."/>
            <person name="Moore D."/>
            <person name="Tallon L."/>
            <person name="Sadzewicz L."/>
            <person name="Ott S."/>
            <person name="Zhao X."/>
            <person name="Nagaraj S."/>
            <person name="Vavikolanu K."/>
            <person name="Aluvathingal J."/>
            <person name="Nadendla S."/>
            <person name="Sichtig H."/>
        </authorList>
    </citation>
    <scope>NUCLEOTIDE SEQUENCE [LARGE SCALE GENOMIC DNA]</scope>
    <source>
        <strain evidence="3">FDAARGOS_394</strain>
    </source>
</reference>
<dbReference type="AlphaFoldDB" id="A0A2A7UW63"/>
<name>A0A2A7UW63_COMTR</name>
<dbReference type="RefSeq" id="WP_066531979.1">
    <property type="nucleotide sequence ID" value="NZ_PDEA01000001.1"/>
</dbReference>
<dbReference type="OrthoDB" id="7238323at2"/>
<comment type="caution">
    <text evidence="2">The sequence shown here is derived from an EMBL/GenBank/DDBJ whole genome shotgun (WGS) entry which is preliminary data.</text>
</comment>
<keyword evidence="1" id="KW-0472">Membrane</keyword>
<dbReference type="PANTHER" id="PTHR34219">
    <property type="entry name" value="IRON-REGULATED INNER MEMBRANE PROTEIN-RELATED"/>
    <property type="match status" value="1"/>
</dbReference>
<organism evidence="2 3">
    <name type="scientific">Comamonas terrigena</name>
    <dbReference type="NCBI Taxonomy" id="32013"/>
    <lineage>
        <taxon>Bacteria</taxon>
        <taxon>Pseudomonadati</taxon>
        <taxon>Pseudomonadota</taxon>
        <taxon>Betaproteobacteria</taxon>
        <taxon>Burkholderiales</taxon>
        <taxon>Comamonadaceae</taxon>
        <taxon>Comamonas</taxon>
    </lineage>
</organism>
<evidence type="ECO:0000313" key="2">
    <source>
        <dbReference type="EMBL" id="PEH89474.1"/>
    </source>
</evidence>
<evidence type="ECO:0008006" key="4">
    <source>
        <dbReference type="Google" id="ProtNLM"/>
    </source>
</evidence>
<dbReference type="EMBL" id="PDEA01000001">
    <property type="protein sequence ID" value="PEH89474.1"/>
    <property type="molecule type" value="Genomic_DNA"/>
</dbReference>
<dbReference type="Proteomes" id="UP000220246">
    <property type="component" value="Unassembled WGS sequence"/>
</dbReference>
<feature type="transmembrane region" description="Helical" evidence="1">
    <location>
        <begin position="184"/>
        <end position="209"/>
    </location>
</feature>